<feature type="domain" description="EF-hand" evidence="3">
    <location>
        <begin position="69"/>
        <end position="104"/>
    </location>
</feature>
<dbReference type="InterPro" id="IPR018247">
    <property type="entry name" value="EF_Hand_1_Ca_BS"/>
</dbReference>
<name>A0ABW4I5H0_9SPHN</name>
<dbReference type="PROSITE" id="PS00018">
    <property type="entry name" value="EF_HAND_1"/>
    <property type="match status" value="1"/>
</dbReference>
<evidence type="ECO:0000256" key="1">
    <source>
        <dbReference type="SAM" id="MobiDB-lite"/>
    </source>
</evidence>
<proteinExistence type="predicted"/>
<reference evidence="5" key="1">
    <citation type="journal article" date="2019" name="Int. J. Syst. Evol. Microbiol.">
        <title>The Global Catalogue of Microorganisms (GCM) 10K type strain sequencing project: providing services to taxonomists for standard genome sequencing and annotation.</title>
        <authorList>
            <consortium name="The Broad Institute Genomics Platform"/>
            <consortium name="The Broad Institute Genome Sequencing Center for Infectious Disease"/>
            <person name="Wu L."/>
            <person name="Ma J."/>
        </authorList>
    </citation>
    <scope>NUCLEOTIDE SEQUENCE [LARGE SCALE GENOMIC DNA]</scope>
    <source>
        <strain evidence="5">CGMCC 1.16275</strain>
    </source>
</reference>
<feature type="domain" description="EF-hand" evidence="3">
    <location>
        <begin position="141"/>
        <end position="176"/>
    </location>
</feature>
<feature type="signal peptide" evidence="2">
    <location>
        <begin position="1"/>
        <end position="22"/>
    </location>
</feature>
<dbReference type="Proteomes" id="UP001597115">
    <property type="component" value="Unassembled WGS sequence"/>
</dbReference>
<keyword evidence="2" id="KW-0732">Signal</keyword>
<evidence type="ECO:0000259" key="3">
    <source>
        <dbReference type="PROSITE" id="PS50222"/>
    </source>
</evidence>
<sequence length="180" mass="20021">MATALVVSALGALALTSGIALAAGQPQDMRDHPMGDMTRAQVIEMANKHFDRLDVNHDGKLDRADREAMHAKMAAEMFDRADTNHDGMISREEWNAGAARLAEMRGHDGAMGGPGMQGRPMMRHMAMMADADGDHAITREEFQKRALEHFDRVDTNHDGKISAEEREQAHAAMRERFERK</sequence>
<feature type="chain" id="PRO_5046322568" evidence="2">
    <location>
        <begin position="23"/>
        <end position="180"/>
    </location>
</feature>
<evidence type="ECO:0000256" key="2">
    <source>
        <dbReference type="SAM" id="SignalP"/>
    </source>
</evidence>
<protein>
    <submittedName>
        <fullName evidence="4">EF-hand domain-containing protein</fullName>
    </submittedName>
</protein>
<evidence type="ECO:0000313" key="4">
    <source>
        <dbReference type="EMBL" id="MFD1612880.1"/>
    </source>
</evidence>
<organism evidence="4 5">
    <name type="scientific">Sphingomonas tabacisoli</name>
    <dbReference type="NCBI Taxonomy" id="2249466"/>
    <lineage>
        <taxon>Bacteria</taxon>
        <taxon>Pseudomonadati</taxon>
        <taxon>Pseudomonadota</taxon>
        <taxon>Alphaproteobacteria</taxon>
        <taxon>Sphingomonadales</taxon>
        <taxon>Sphingomonadaceae</taxon>
        <taxon>Sphingomonas</taxon>
    </lineage>
</organism>
<dbReference type="SMART" id="SM00054">
    <property type="entry name" value="EFh"/>
    <property type="match status" value="3"/>
</dbReference>
<dbReference type="InterPro" id="IPR011992">
    <property type="entry name" value="EF-hand-dom_pair"/>
</dbReference>
<comment type="caution">
    <text evidence="4">The sequence shown here is derived from an EMBL/GenBank/DDBJ whole genome shotgun (WGS) entry which is preliminary data.</text>
</comment>
<dbReference type="Pfam" id="PF13202">
    <property type="entry name" value="EF-hand_5"/>
    <property type="match status" value="1"/>
</dbReference>
<accession>A0ABW4I5H0</accession>
<dbReference type="RefSeq" id="WP_380890415.1">
    <property type="nucleotide sequence ID" value="NZ_JBHUDY010000002.1"/>
</dbReference>
<dbReference type="Gene3D" id="1.10.238.10">
    <property type="entry name" value="EF-hand"/>
    <property type="match status" value="2"/>
</dbReference>
<dbReference type="Pfam" id="PF13499">
    <property type="entry name" value="EF-hand_7"/>
    <property type="match status" value="1"/>
</dbReference>
<dbReference type="SUPFAM" id="SSF47473">
    <property type="entry name" value="EF-hand"/>
    <property type="match status" value="1"/>
</dbReference>
<dbReference type="InterPro" id="IPR002048">
    <property type="entry name" value="EF_hand_dom"/>
</dbReference>
<evidence type="ECO:0000313" key="5">
    <source>
        <dbReference type="Proteomes" id="UP001597115"/>
    </source>
</evidence>
<gene>
    <name evidence="4" type="ORF">ACFSCW_13820</name>
</gene>
<feature type="region of interest" description="Disordered" evidence="1">
    <location>
        <begin position="153"/>
        <end position="180"/>
    </location>
</feature>
<keyword evidence="5" id="KW-1185">Reference proteome</keyword>
<dbReference type="PROSITE" id="PS50222">
    <property type="entry name" value="EF_HAND_2"/>
    <property type="match status" value="2"/>
</dbReference>
<dbReference type="EMBL" id="JBHUDY010000002">
    <property type="protein sequence ID" value="MFD1612880.1"/>
    <property type="molecule type" value="Genomic_DNA"/>
</dbReference>